<dbReference type="AlphaFoldDB" id="A0A0F8VZG5"/>
<comment type="caution">
    <text evidence="1">The sequence shown here is derived from an EMBL/GenBank/DDBJ whole genome shotgun (WGS) entry which is preliminary data.</text>
</comment>
<evidence type="ECO:0000313" key="1">
    <source>
        <dbReference type="EMBL" id="KKK49758.1"/>
    </source>
</evidence>
<dbReference type="EMBL" id="LAZR01068372">
    <property type="protein sequence ID" value="KKK49758.1"/>
    <property type="molecule type" value="Genomic_DNA"/>
</dbReference>
<feature type="non-terminal residue" evidence="1">
    <location>
        <position position="1"/>
    </location>
</feature>
<gene>
    <name evidence="1" type="ORF">LCGC14_3131810</name>
</gene>
<proteinExistence type="predicted"/>
<accession>A0A0F8VZG5</accession>
<organism evidence="1">
    <name type="scientific">marine sediment metagenome</name>
    <dbReference type="NCBI Taxonomy" id="412755"/>
    <lineage>
        <taxon>unclassified sequences</taxon>
        <taxon>metagenomes</taxon>
        <taxon>ecological metagenomes</taxon>
    </lineage>
</organism>
<name>A0A0F8VZG5_9ZZZZ</name>
<protein>
    <submittedName>
        <fullName evidence="1">Uncharacterized protein</fullName>
    </submittedName>
</protein>
<reference evidence="1" key="1">
    <citation type="journal article" date="2015" name="Nature">
        <title>Complex archaea that bridge the gap between prokaryotes and eukaryotes.</title>
        <authorList>
            <person name="Spang A."/>
            <person name="Saw J.H."/>
            <person name="Jorgensen S.L."/>
            <person name="Zaremba-Niedzwiedzka K."/>
            <person name="Martijn J."/>
            <person name="Lind A.E."/>
            <person name="van Eijk R."/>
            <person name="Schleper C."/>
            <person name="Guy L."/>
            <person name="Ettema T.J."/>
        </authorList>
    </citation>
    <scope>NUCLEOTIDE SEQUENCE</scope>
</reference>
<sequence>YAIVNEGKVKINGKFKELSTLDFSSIDGFFDSYLEKAQGSVTALYNRYEADIVHRCEDIPWALLELLDTMEVPDIMKDRLRSLPFDLPPIVLEKPSIDTWAKREIRKSEKEVFERYDYW</sequence>